<dbReference type="InterPro" id="IPR042943">
    <property type="entry name" value="SPINT4"/>
</dbReference>
<dbReference type="GeneTree" id="ENSGT00390000004362"/>
<dbReference type="SUPFAM" id="SSF57362">
    <property type="entry name" value="BPTI-like"/>
    <property type="match status" value="1"/>
</dbReference>
<dbReference type="InterPro" id="IPR002223">
    <property type="entry name" value="Kunitz_BPTI"/>
</dbReference>
<evidence type="ECO:0000256" key="1">
    <source>
        <dbReference type="ARBA" id="ARBA00023157"/>
    </source>
</evidence>
<dbReference type="InterPro" id="IPR036880">
    <property type="entry name" value="Kunitz_BPTI_sf"/>
</dbReference>
<feature type="domain" description="BPTI/Kunitz inhibitor" evidence="3">
    <location>
        <begin position="41"/>
        <end position="87"/>
    </location>
</feature>
<dbReference type="Ensembl" id="ENSPEMT00000041961.1">
    <property type="protein sequence ID" value="ENSPEMP00000031407.1"/>
    <property type="gene ID" value="ENSPEMG00000000022.2"/>
</dbReference>
<dbReference type="AlphaFoldDB" id="A0A8C8UMC1"/>
<organism evidence="4 5">
    <name type="scientific">Peromyscus maniculatus bairdii</name>
    <name type="common">Prairie deer mouse</name>
    <dbReference type="NCBI Taxonomy" id="230844"/>
    <lineage>
        <taxon>Eukaryota</taxon>
        <taxon>Metazoa</taxon>
        <taxon>Chordata</taxon>
        <taxon>Craniata</taxon>
        <taxon>Vertebrata</taxon>
        <taxon>Euteleostomi</taxon>
        <taxon>Mammalia</taxon>
        <taxon>Eutheria</taxon>
        <taxon>Euarchontoglires</taxon>
        <taxon>Glires</taxon>
        <taxon>Rodentia</taxon>
        <taxon>Myomorpha</taxon>
        <taxon>Muroidea</taxon>
        <taxon>Cricetidae</taxon>
        <taxon>Neotominae</taxon>
        <taxon>Peromyscus</taxon>
    </lineage>
</organism>
<reference evidence="4 5" key="1">
    <citation type="submission" date="2018-10" db="EMBL/GenBank/DDBJ databases">
        <title>Improved assembly of the deer mouse Peromyscus maniculatus genome.</title>
        <authorList>
            <person name="Lassance J.-M."/>
            <person name="Hoekstra H.E."/>
        </authorList>
    </citation>
    <scope>NUCLEOTIDE SEQUENCE [LARGE SCALE GENOMIC DNA]</scope>
</reference>
<reference evidence="4" key="2">
    <citation type="submission" date="2025-08" db="UniProtKB">
        <authorList>
            <consortium name="Ensembl"/>
        </authorList>
    </citation>
    <scope>IDENTIFICATION</scope>
</reference>
<evidence type="ECO:0000256" key="2">
    <source>
        <dbReference type="SAM" id="SignalP"/>
    </source>
</evidence>
<feature type="signal peptide" evidence="2">
    <location>
        <begin position="1"/>
        <end position="24"/>
    </location>
</feature>
<dbReference type="GO" id="GO:0004867">
    <property type="term" value="F:serine-type endopeptidase inhibitor activity"/>
    <property type="evidence" value="ECO:0007669"/>
    <property type="project" value="InterPro"/>
</dbReference>
<dbReference type="CDD" id="cd00109">
    <property type="entry name" value="Kunitz-type"/>
    <property type="match status" value="1"/>
</dbReference>
<keyword evidence="5" id="KW-1185">Reference proteome</keyword>
<dbReference type="SMART" id="SM00131">
    <property type="entry name" value="KU"/>
    <property type="match status" value="1"/>
</dbReference>
<dbReference type="PROSITE" id="PS50279">
    <property type="entry name" value="BPTI_KUNITZ_2"/>
    <property type="match status" value="1"/>
</dbReference>
<protein>
    <recommendedName>
        <fullName evidence="3">BPTI/Kunitz inhibitor domain-containing protein</fullName>
    </recommendedName>
</protein>
<keyword evidence="1" id="KW-1015">Disulfide bond</keyword>
<dbReference type="Proteomes" id="UP000694547">
    <property type="component" value="Chromosome 4"/>
</dbReference>
<name>A0A8C8UMC1_PERMB</name>
<evidence type="ECO:0000259" key="3">
    <source>
        <dbReference type="PROSITE" id="PS50279"/>
    </source>
</evidence>
<keyword evidence="2" id="KW-0732">Signal</keyword>
<dbReference type="Pfam" id="PF00014">
    <property type="entry name" value="Kunitz_BPTI"/>
    <property type="match status" value="1"/>
</dbReference>
<feature type="chain" id="PRO_5034590603" description="BPTI/Kunitz inhibitor domain-containing protein" evidence="2">
    <location>
        <begin position="25"/>
        <end position="162"/>
    </location>
</feature>
<dbReference type="Gene3D" id="4.10.410.10">
    <property type="entry name" value="Pancreatic trypsin inhibitor Kunitz domain"/>
    <property type="match status" value="1"/>
</dbReference>
<dbReference type="PANTHER" id="PTHR47898:SF1">
    <property type="entry name" value="KUNITZ-TYPE PROTEASE INHIBITOR 4"/>
    <property type="match status" value="1"/>
</dbReference>
<reference evidence="4" key="3">
    <citation type="submission" date="2025-09" db="UniProtKB">
        <authorList>
            <consortium name="Ensembl"/>
        </authorList>
    </citation>
    <scope>IDENTIFICATION</scope>
</reference>
<accession>A0A8C8UMC1</accession>
<proteinExistence type="predicted"/>
<evidence type="ECO:0000313" key="5">
    <source>
        <dbReference type="Proteomes" id="UP000694547"/>
    </source>
</evidence>
<dbReference type="PANTHER" id="PTHR47898">
    <property type="entry name" value="KUNITZ-TYPE PROTEASE INHIBITOR 4"/>
    <property type="match status" value="1"/>
</dbReference>
<evidence type="ECO:0000313" key="4">
    <source>
        <dbReference type="Ensembl" id="ENSPEMP00000031407.1"/>
    </source>
</evidence>
<dbReference type="InterPro" id="IPR020901">
    <property type="entry name" value="Prtase_inh_Kunz-CS"/>
</dbReference>
<dbReference type="PROSITE" id="PS00280">
    <property type="entry name" value="BPTI_KUNITZ_1"/>
    <property type="match status" value="1"/>
</dbReference>
<sequence length="162" mass="18201">MKPAKLGFLLVFFIFCSLTTPGLSGIAKLTKLLCEEYKDACNMDMDPGNCYEPIFKFFYNRTAKECQSFIFNGCDGNLNNFNLKLECDVSPWGLTPPLMMLDETRGSRAVVAHAFNPSTPGRHRQVGLCEFEASLVYRVRSRTGSKATQRNPVSKNRIIEGK</sequence>